<dbReference type="PANTHER" id="PTHR11681">
    <property type="entry name" value="NEUROPHYSIN"/>
    <property type="match status" value="1"/>
</dbReference>
<evidence type="ECO:0000256" key="2">
    <source>
        <dbReference type="ARBA" id="ARBA00007369"/>
    </source>
</evidence>
<protein>
    <submittedName>
        <fullName evidence="6">Uncharacterized protein</fullName>
    </submittedName>
</protein>
<evidence type="ECO:0000256" key="4">
    <source>
        <dbReference type="ARBA" id="ARBA00022685"/>
    </source>
</evidence>
<name>U3JBR9_FICAL</name>
<dbReference type="FunFam" id="2.60.9.10:FF:000001">
    <property type="entry name" value="oxytocin-neurophysin 1"/>
    <property type="match status" value="1"/>
</dbReference>
<dbReference type="Proteomes" id="UP000016665">
    <property type="component" value="Chromosome 4"/>
</dbReference>
<dbReference type="GeneTree" id="ENSGT00390000004511"/>
<dbReference type="STRING" id="59894.ENSFALP00000000223"/>
<dbReference type="GO" id="GO:0005615">
    <property type="term" value="C:extracellular space"/>
    <property type="evidence" value="ECO:0007669"/>
    <property type="project" value="TreeGrafter"/>
</dbReference>
<dbReference type="AlphaFoldDB" id="U3JBR9"/>
<comment type="similarity">
    <text evidence="2">Belongs to the vasopressin/oxytocin family.</text>
</comment>
<evidence type="ECO:0000256" key="3">
    <source>
        <dbReference type="ARBA" id="ARBA00022525"/>
    </source>
</evidence>
<evidence type="ECO:0000313" key="7">
    <source>
        <dbReference type="Proteomes" id="UP000016665"/>
    </source>
</evidence>
<dbReference type="SMART" id="SM00003">
    <property type="entry name" value="NH"/>
    <property type="match status" value="1"/>
</dbReference>
<sequence>ALWDAGLGRDCLPCGPGNTGSCFGPGICCGPELGCYLGTAEARRCAEEDALPSPCQAGGEPCGSGGRCAANGICCTAESCSTDSSCLDEGSEGAREAADEKSLAVLDGSAGDLLLKLMHLANRQQQGKHPLL</sequence>
<keyword evidence="7" id="KW-1185">Reference proteome</keyword>
<organism evidence="6 7">
    <name type="scientific">Ficedula albicollis</name>
    <name type="common">Collared flycatcher</name>
    <name type="synonym">Muscicapa albicollis</name>
    <dbReference type="NCBI Taxonomy" id="59894"/>
    <lineage>
        <taxon>Eukaryota</taxon>
        <taxon>Metazoa</taxon>
        <taxon>Chordata</taxon>
        <taxon>Craniata</taxon>
        <taxon>Vertebrata</taxon>
        <taxon>Euteleostomi</taxon>
        <taxon>Archelosauria</taxon>
        <taxon>Archosauria</taxon>
        <taxon>Dinosauria</taxon>
        <taxon>Saurischia</taxon>
        <taxon>Theropoda</taxon>
        <taxon>Coelurosauria</taxon>
        <taxon>Aves</taxon>
        <taxon>Neognathae</taxon>
        <taxon>Neoaves</taxon>
        <taxon>Telluraves</taxon>
        <taxon>Australaves</taxon>
        <taxon>Passeriformes</taxon>
        <taxon>Muscicapidae</taxon>
        <taxon>Ficedula</taxon>
    </lineage>
</organism>
<keyword evidence="5" id="KW-1015">Disulfide bond</keyword>
<dbReference type="Gene3D" id="2.60.9.10">
    <property type="entry name" value="Neurohypophysial hormone domain"/>
    <property type="match status" value="1"/>
</dbReference>
<evidence type="ECO:0000256" key="5">
    <source>
        <dbReference type="ARBA" id="ARBA00023157"/>
    </source>
</evidence>
<keyword evidence="4" id="KW-0165">Cleavage on pair of basic residues</keyword>
<dbReference type="InterPro" id="IPR000981">
    <property type="entry name" value="Neurhyp_horm"/>
</dbReference>
<dbReference type="SUPFAM" id="SSF49606">
    <property type="entry name" value="Neurophysin II"/>
    <property type="match status" value="1"/>
</dbReference>
<dbReference type="PIRSF" id="PIRSF001815">
    <property type="entry name" value="Nonapeptide_hormone_precursor"/>
    <property type="match status" value="1"/>
</dbReference>
<dbReference type="HOGENOM" id="CLU_125770_1_0_1"/>
<reference evidence="6" key="2">
    <citation type="submission" date="2025-08" db="UniProtKB">
        <authorList>
            <consortium name="Ensembl"/>
        </authorList>
    </citation>
    <scope>IDENTIFICATION</scope>
</reference>
<dbReference type="PRINTS" id="PR00831">
    <property type="entry name" value="NEUROPHYSIN"/>
</dbReference>
<evidence type="ECO:0000256" key="1">
    <source>
        <dbReference type="ARBA" id="ARBA00004613"/>
    </source>
</evidence>
<evidence type="ECO:0000313" key="6">
    <source>
        <dbReference type="Ensembl" id="ENSFALP00000000223.2"/>
    </source>
</evidence>
<dbReference type="eggNOG" id="ENOG502S2CT">
    <property type="taxonomic scope" value="Eukaryota"/>
</dbReference>
<dbReference type="Ensembl" id="ENSFALT00000000226.2">
    <property type="protein sequence ID" value="ENSFALP00000000223.2"/>
    <property type="gene ID" value="ENSFALG00000000220.2"/>
</dbReference>
<keyword evidence="3" id="KW-0964">Secreted</keyword>
<dbReference type="GO" id="GO:0030141">
    <property type="term" value="C:secretory granule"/>
    <property type="evidence" value="ECO:0007669"/>
    <property type="project" value="TreeGrafter"/>
</dbReference>
<reference evidence="6 7" key="1">
    <citation type="journal article" date="2012" name="Nature">
        <title>The genomic landscape of species divergence in Ficedula flycatchers.</title>
        <authorList>
            <person name="Ellegren H."/>
            <person name="Smeds L."/>
            <person name="Burri R."/>
            <person name="Olason P.I."/>
            <person name="Backstrom N."/>
            <person name="Kawakami T."/>
            <person name="Kunstner A."/>
            <person name="Makinen H."/>
            <person name="Nadachowska-Brzyska K."/>
            <person name="Qvarnstrom A."/>
            <person name="Uebbing S."/>
            <person name="Wolf J.B."/>
        </authorList>
    </citation>
    <scope>NUCLEOTIDE SEQUENCE [LARGE SCALE GENOMIC DNA]</scope>
</reference>
<reference evidence="6" key="3">
    <citation type="submission" date="2025-09" db="UniProtKB">
        <authorList>
            <consortium name="Ensembl"/>
        </authorList>
    </citation>
    <scope>IDENTIFICATION</scope>
</reference>
<proteinExistence type="inferred from homology"/>
<dbReference type="InterPro" id="IPR036387">
    <property type="entry name" value="Neurhyp_horm_dom_sf"/>
</dbReference>
<dbReference type="GO" id="GO:0005185">
    <property type="term" value="F:neurohypophyseal hormone activity"/>
    <property type="evidence" value="ECO:0007669"/>
    <property type="project" value="InterPro"/>
</dbReference>
<accession>U3JBR9</accession>
<dbReference type="PANTHER" id="PTHR11681:SF15">
    <property type="entry name" value="VASOTOCIN-NEUROPHYSIN VT"/>
    <property type="match status" value="1"/>
</dbReference>
<comment type="subcellular location">
    <subcellularLocation>
        <location evidence="1">Secreted</location>
    </subcellularLocation>
</comment>
<dbReference type="Pfam" id="PF00184">
    <property type="entry name" value="Hormone_5"/>
    <property type="match status" value="1"/>
</dbReference>